<evidence type="ECO:0000313" key="2">
    <source>
        <dbReference type="EMBL" id="TNN38258.1"/>
    </source>
</evidence>
<dbReference type="EMBL" id="SRLO01001389">
    <property type="protein sequence ID" value="TNN38258.1"/>
    <property type="molecule type" value="Genomic_DNA"/>
</dbReference>
<gene>
    <name evidence="2" type="ORF">EYF80_051581</name>
</gene>
<protein>
    <submittedName>
        <fullName evidence="2">Uncharacterized protein</fullName>
    </submittedName>
</protein>
<evidence type="ECO:0000313" key="3">
    <source>
        <dbReference type="Proteomes" id="UP000314294"/>
    </source>
</evidence>
<proteinExistence type="predicted"/>
<organism evidence="2 3">
    <name type="scientific">Liparis tanakae</name>
    <name type="common">Tanaka's snailfish</name>
    <dbReference type="NCBI Taxonomy" id="230148"/>
    <lineage>
        <taxon>Eukaryota</taxon>
        <taxon>Metazoa</taxon>
        <taxon>Chordata</taxon>
        <taxon>Craniata</taxon>
        <taxon>Vertebrata</taxon>
        <taxon>Euteleostomi</taxon>
        <taxon>Actinopterygii</taxon>
        <taxon>Neopterygii</taxon>
        <taxon>Teleostei</taxon>
        <taxon>Neoteleostei</taxon>
        <taxon>Acanthomorphata</taxon>
        <taxon>Eupercaria</taxon>
        <taxon>Perciformes</taxon>
        <taxon>Cottioidei</taxon>
        <taxon>Cottales</taxon>
        <taxon>Liparidae</taxon>
        <taxon>Liparis</taxon>
    </lineage>
</organism>
<dbReference type="Proteomes" id="UP000314294">
    <property type="component" value="Unassembled WGS sequence"/>
</dbReference>
<feature type="compositionally biased region" description="Pro residues" evidence="1">
    <location>
        <begin position="49"/>
        <end position="58"/>
    </location>
</feature>
<dbReference type="AlphaFoldDB" id="A0A4Z2FAP3"/>
<keyword evidence="3" id="KW-1185">Reference proteome</keyword>
<feature type="compositionally biased region" description="Low complexity" evidence="1">
    <location>
        <begin position="8"/>
        <end position="48"/>
    </location>
</feature>
<sequence>MKRRTHRNNTLLRLSASTSSTSSSSTSSSSSSSSTSSTSSSSSSSFPSSSPPPPPPPLNYTAGLQLYNHEQVDDLWRTSMFRFSSRCWTRAAGSDPVTSVRSNIWPPGESSSCTIQSVQTINTVQTINSVQTINTQSRPSTLSPDHQHSVQTINVHNILVHVSVLTYRTYSCTRALTLLCEASPHSSSSAHAQASTRPELLILLRVCA</sequence>
<accession>A0A4Z2FAP3</accession>
<comment type="caution">
    <text evidence="2">The sequence shown here is derived from an EMBL/GenBank/DDBJ whole genome shotgun (WGS) entry which is preliminary data.</text>
</comment>
<evidence type="ECO:0000256" key="1">
    <source>
        <dbReference type="SAM" id="MobiDB-lite"/>
    </source>
</evidence>
<feature type="region of interest" description="Disordered" evidence="1">
    <location>
        <begin position="1"/>
        <end position="62"/>
    </location>
</feature>
<name>A0A4Z2FAP3_9TELE</name>
<reference evidence="2 3" key="1">
    <citation type="submission" date="2019-03" db="EMBL/GenBank/DDBJ databases">
        <title>First draft genome of Liparis tanakae, snailfish: a comprehensive survey of snailfish specific genes.</title>
        <authorList>
            <person name="Kim W."/>
            <person name="Song I."/>
            <person name="Jeong J.-H."/>
            <person name="Kim D."/>
            <person name="Kim S."/>
            <person name="Ryu S."/>
            <person name="Song J.Y."/>
            <person name="Lee S.K."/>
        </authorList>
    </citation>
    <scope>NUCLEOTIDE SEQUENCE [LARGE SCALE GENOMIC DNA]</scope>
    <source>
        <tissue evidence="2">Muscle</tissue>
    </source>
</reference>